<protein>
    <recommendedName>
        <fullName evidence="2">NACHT domain-containing protein</fullName>
    </recommendedName>
</protein>
<dbReference type="InterPro" id="IPR056884">
    <property type="entry name" value="NPHP3-like_N"/>
</dbReference>
<proteinExistence type="predicted"/>
<dbReference type="Pfam" id="PF22939">
    <property type="entry name" value="WHD_GPIID"/>
    <property type="match status" value="1"/>
</dbReference>
<dbReference type="PROSITE" id="PS50837">
    <property type="entry name" value="NACHT"/>
    <property type="match status" value="1"/>
</dbReference>
<dbReference type="PANTHER" id="PTHR10039">
    <property type="entry name" value="AMELOGENIN"/>
    <property type="match status" value="1"/>
</dbReference>
<evidence type="ECO:0000313" key="4">
    <source>
        <dbReference type="Proteomes" id="UP000623467"/>
    </source>
</evidence>
<dbReference type="InterPro" id="IPR027417">
    <property type="entry name" value="P-loop_NTPase"/>
</dbReference>
<sequence length="504" mass="57766">MAETLGIVTGCIQLLDTGLKALEYVKDFLHGPEEQRKLVAEMASLKPMLMDLEKRIHANPSSQTLEQMKEPLFTFKTALEHFVDILRPAEGRLSKVSKQLTWTLWNKKEAQEHLAEFERIKSLITVWLINDVWDAETNTERDQILEWITSLNFFQRQAEILAVWQPGTGEWFLADTEFRDWESNGQRILWCRGMPGAGKTVLVSMVVDHLRLQSQKANAAVACLYLNHKEVEIQTPANLLGSLWKQLVVGKPMPPAVHKLYKDHHEKKIRPSLDEVLKIFHSAIGEYSKVYLIVDALDEYPEAPRLKLLEALSTMTMAAPTVNLMLTSRPHITLDFFFPRRRVLDINATENDIRQYIDARIRKSPRLSKHVLRRPELTEEIKSRILGNVEGMFLLAQLHLDSLSTKNTVKAVRDALDSLPKDLDRTYDEAMERIEHQNEDDRQMAHLVLTWVAYAVRPLHVNELREALAIEPEAKSVDPDNLLDIDIILSVCAGLIIVDEAMNT</sequence>
<dbReference type="InterPro" id="IPR054471">
    <property type="entry name" value="GPIID_WHD"/>
</dbReference>
<dbReference type="AlphaFoldDB" id="A0A8H6Z086"/>
<evidence type="ECO:0000259" key="2">
    <source>
        <dbReference type="PROSITE" id="PS50837"/>
    </source>
</evidence>
<evidence type="ECO:0000256" key="1">
    <source>
        <dbReference type="ARBA" id="ARBA00022737"/>
    </source>
</evidence>
<dbReference type="OrthoDB" id="7464126at2759"/>
<name>A0A8H6Z086_9AGAR</name>
<dbReference type="Gene3D" id="3.40.50.300">
    <property type="entry name" value="P-loop containing nucleotide triphosphate hydrolases"/>
    <property type="match status" value="1"/>
</dbReference>
<comment type="caution">
    <text evidence="3">The sequence shown here is derived from an EMBL/GenBank/DDBJ whole genome shotgun (WGS) entry which is preliminary data.</text>
</comment>
<feature type="domain" description="NACHT" evidence="2">
    <location>
        <begin position="187"/>
        <end position="330"/>
    </location>
</feature>
<dbReference type="PANTHER" id="PTHR10039:SF15">
    <property type="entry name" value="NACHT DOMAIN-CONTAINING PROTEIN"/>
    <property type="match status" value="1"/>
</dbReference>
<keyword evidence="1" id="KW-0677">Repeat</keyword>
<dbReference type="Proteomes" id="UP000623467">
    <property type="component" value="Unassembled WGS sequence"/>
</dbReference>
<keyword evidence="4" id="KW-1185">Reference proteome</keyword>
<evidence type="ECO:0000313" key="3">
    <source>
        <dbReference type="EMBL" id="KAF7367996.1"/>
    </source>
</evidence>
<accession>A0A8H6Z086</accession>
<dbReference type="Pfam" id="PF24883">
    <property type="entry name" value="NPHP3_N"/>
    <property type="match status" value="1"/>
</dbReference>
<dbReference type="EMBL" id="JACAZH010000005">
    <property type="protein sequence ID" value="KAF7367996.1"/>
    <property type="molecule type" value="Genomic_DNA"/>
</dbReference>
<organism evidence="3 4">
    <name type="scientific">Mycena sanguinolenta</name>
    <dbReference type="NCBI Taxonomy" id="230812"/>
    <lineage>
        <taxon>Eukaryota</taxon>
        <taxon>Fungi</taxon>
        <taxon>Dikarya</taxon>
        <taxon>Basidiomycota</taxon>
        <taxon>Agaricomycotina</taxon>
        <taxon>Agaricomycetes</taxon>
        <taxon>Agaricomycetidae</taxon>
        <taxon>Agaricales</taxon>
        <taxon>Marasmiineae</taxon>
        <taxon>Mycenaceae</taxon>
        <taxon>Mycena</taxon>
    </lineage>
</organism>
<dbReference type="InterPro" id="IPR007111">
    <property type="entry name" value="NACHT_NTPase"/>
</dbReference>
<gene>
    <name evidence="3" type="ORF">MSAN_00865300</name>
</gene>
<dbReference type="SUPFAM" id="SSF52540">
    <property type="entry name" value="P-loop containing nucleoside triphosphate hydrolases"/>
    <property type="match status" value="1"/>
</dbReference>
<reference evidence="3" key="1">
    <citation type="submission" date="2020-05" db="EMBL/GenBank/DDBJ databases">
        <title>Mycena genomes resolve the evolution of fungal bioluminescence.</title>
        <authorList>
            <person name="Tsai I.J."/>
        </authorList>
    </citation>
    <scope>NUCLEOTIDE SEQUENCE</scope>
    <source>
        <strain evidence="3">160909Yilan</strain>
    </source>
</reference>